<dbReference type="PANTHER" id="PTHR43369">
    <property type="entry name" value="PHOSPHORIBOSYLGLYCINAMIDE FORMYLTRANSFERASE"/>
    <property type="match status" value="1"/>
</dbReference>
<organism evidence="6 7">
    <name type="scientific">Candidatus Limivivens intestinipullorum</name>
    <dbReference type="NCBI Taxonomy" id="2840858"/>
    <lineage>
        <taxon>Bacteria</taxon>
        <taxon>Bacillati</taxon>
        <taxon>Bacillota</taxon>
        <taxon>Clostridia</taxon>
        <taxon>Lachnospirales</taxon>
        <taxon>Lachnospiraceae</taxon>
        <taxon>Lachnospiraceae incertae sedis</taxon>
        <taxon>Candidatus Limivivens</taxon>
    </lineage>
</organism>
<evidence type="ECO:0000256" key="3">
    <source>
        <dbReference type="ARBA" id="ARBA00022679"/>
    </source>
</evidence>
<dbReference type="AlphaFoldDB" id="A0A9D1ET73"/>
<feature type="domain" description="Formyl transferase N-terminal" evidence="5">
    <location>
        <begin position="74"/>
        <end position="169"/>
    </location>
</feature>
<dbReference type="SUPFAM" id="SSF53328">
    <property type="entry name" value="Formyltransferase"/>
    <property type="match status" value="1"/>
</dbReference>
<gene>
    <name evidence="6" type="ORF">IAB44_07185</name>
</gene>
<evidence type="ECO:0000256" key="2">
    <source>
        <dbReference type="ARBA" id="ARBA00012254"/>
    </source>
</evidence>
<dbReference type="PANTHER" id="PTHR43369:SF2">
    <property type="entry name" value="PHOSPHORIBOSYLGLYCINAMIDE FORMYLTRANSFERASE"/>
    <property type="match status" value="1"/>
</dbReference>
<dbReference type="Pfam" id="PF00551">
    <property type="entry name" value="Formyl_trans_N"/>
    <property type="match status" value="1"/>
</dbReference>
<evidence type="ECO:0000256" key="1">
    <source>
        <dbReference type="ARBA" id="ARBA00005054"/>
    </source>
</evidence>
<dbReference type="GO" id="GO:0004644">
    <property type="term" value="F:phosphoribosylglycinamide formyltransferase activity"/>
    <property type="evidence" value="ECO:0007669"/>
    <property type="project" value="UniProtKB-EC"/>
</dbReference>
<keyword evidence="4" id="KW-0658">Purine biosynthesis</keyword>
<reference evidence="6" key="1">
    <citation type="submission" date="2020-10" db="EMBL/GenBank/DDBJ databases">
        <authorList>
            <person name="Gilroy R."/>
        </authorList>
    </citation>
    <scope>NUCLEOTIDE SEQUENCE</scope>
    <source>
        <strain evidence="6">CHK190-19873</strain>
    </source>
</reference>
<dbReference type="EC" id="2.1.2.2" evidence="2"/>
<protein>
    <recommendedName>
        <fullName evidence="2">phosphoribosylglycinamide formyltransferase 1</fullName>
        <ecNumber evidence="2">2.1.2.2</ecNumber>
    </recommendedName>
</protein>
<reference evidence="6" key="2">
    <citation type="journal article" date="2021" name="PeerJ">
        <title>Extensive microbial diversity within the chicken gut microbiome revealed by metagenomics and culture.</title>
        <authorList>
            <person name="Gilroy R."/>
            <person name="Ravi A."/>
            <person name="Getino M."/>
            <person name="Pursley I."/>
            <person name="Horton D.L."/>
            <person name="Alikhan N.F."/>
            <person name="Baker D."/>
            <person name="Gharbi K."/>
            <person name="Hall N."/>
            <person name="Watson M."/>
            <person name="Adriaenssens E.M."/>
            <person name="Foster-Nyarko E."/>
            <person name="Jarju S."/>
            <person name="Secka A."/>
            <person name="Antonio M."/>
            <person name="Oren A."/>
            <person name="Chaudhuri R.R."/>
            <person name="La Ragione R."/>
            <person name="Hildebrand F."/>
            <person name="Pallen M.J."/>
        </authorList>
    </citation>
    <scope>NUCLEOTIDE SEQUENCE</scope>
    <source>
        <strain evidence="6">CHK190-19873</strain>
    </source>
</reference>
<comment type="caution">
    <text evidence="6">The sequence shown here is derived from an EMBL/GenBank/DDBJ whole genome shotgun (WGS) entry which is preliminary data.</text>
</comment>
<accession>A0A9D1ET73</accession>
<evidence type="ECO:0000256" key="4">
    <source>
        <dbReference type="ARBA" id="ARBA00022755"/>
    </source>
</evidence>
<comment type="pathway">
    <text evidence="1">Purine metabolism; IMP biosynthesis via de novo pathway; N(2)-formyl-N(1)-(5-phospho-D-ribosyl)glycinamide from N(1)-(5-phospho-D-ribosyl)glycinamide (10-formyl THF route): step 1/1.</text>
</comment>
<dbReference type="GO" id="GO:0005737">
    <property type="term" value="C:cytoplasm"/>
    <property type="evidence" value="ECO:0007669"/>
    <property type="project" value="TreeGrafter"/>
</dbReference>
<dbReference type="InterPro" id="IPR002376">
    <property type="entry name" value="Formyl_transf_N"/>
</dbReference>
<dbReference type="Gene3D" id="3.40.50.12230">
    <property type="match status" value="1"/>
</dbReference>
<dbReference type="EMBL" id="DVIQ01000035">
    <property type="protein sequence ID" value="HIS31316.1"/>
    <property type="molecule type" value="Genomic_DNA"/>
</dbReference>
<dbReference type="GO" id="GO:0006189">
    <property type="term" value="P:'de novo' IMP biosynthetic process"/>
    <property type="evidence" value="ECO:0007669"/>
    <property type="project" value="TreeGrafter"/>
</dbReference>
<dbReference type="Proteomes" id="UP000823935">
    <property type="component" value="Unassembled WGS sequence"/>
</dbReference>
<keyword evidence="3" id="KW-0808">Transferase</keyword>
<evidence type="ECO:0000313" key="7">
    <source>
        <dbReference type="Proteomes" id="UP000823935"/>
    </source>
</evidence>
<evidence type="ECO:0000313" key="6">
    <source>
        <dbReference type="EMBL" id="HIS31316.1"/>
    </source>
</evidence>
<evidence type="ECO:0000259" key="5">
    <source>
        <dbReference type="Pfam" id="PF00551"/>
    </source>
</evidence>
<sequence length="284" mass="31817">MVFDQGVIFGTGKLALDCAQILNEKGLPFRIYDTNDCPSKVFARQAAGKGYLYFDVPYKRAVEETDGLSGRVLLVSAINPRILPTRLLEKPGLLAVNCHQALLPAHPGRNAEMWAIFEEDIQTGITWHTAVEEVDAGEILIQKAFPLTEADTAYTVFRRQMEAAREGFAEIAEDLLNGTLSGRRQQGRGRLRYSWEVPEDCLLDPAWPGHKISAFLRAVDYRGLAVLKKTPRILWEGRELSWKSYTITASGNDAELAMRDGCLIIKKDGYYIELKGLQKQQSGR</sequence>
<name>A0A9D1ET73_9FIRM</name>
<dbReference type="InterPro" id="IPR036477">
    <property type="entry name" value="Formyl_transf_N_sf"/>
</dbReference>
<proteinExistence type="predicted"/>